<dbReference type="InterPro" id="IPR038717">
    <property type="entry name" value="Tc1-like_DDE_dom"/>
</dbReference>
<gene>
    <name evidence="2" type="ORF">PISMIDRAFT_47966</name>
</gene>
<dbReference type="STRING" id="765257.A0A0C9YE30"/>
<accession>A0A0C9YE30</accession>
<protein>
    <recommendedName>
        <fullName evidence="1">Tc1-like transposase DDE domain-containing protein</fullName>
    </recommendedName>
</protein>
<evidence type="ECO:0000259" key="1">
    <source>
        <dbReference type="Pfam" id="PF13358"/>
    </source>
</evidence>
<name>A0A0C9YE30_9AGAM</name>
<dbReference type="OrthoDB" id="2142724at2759"/>
<dbReference type="Gene3D" id="3.30.420.10">
    <property type="entry name" value="Ribonuclease H-like superfamily/Ribonuclease H"/>
    <property type="match status" value="1"/>
</dbReference>
<dbReference type="AlphaFoldDB" id="A0A0C9YE30"/>
<dbReference type="Pfam" id="PF13358">
    <property type="entry name" value="DDE_3"/>
    <property type="match status" value="1"/>
</dbReference>
<evidence type="ECO:0000313" key="2">
    <source>
        <dbReference type="EMBL" id="KIK12104.1"/>
    </source>
</evidence>
<sequence>VSRIALECNEQMCDEYQLAVSEEFSPSQLVFVDESACSRVTLRRPMAWSHSGTRAHRQEHFVWGKWYSVLPTISLDGILHLDIQDCAYTAVSFNQFIDVLLNNMNPFPQNNSVIVMDNVSIHKSPELKHMI</sequence>
<organism evidence="2 3">
    <name type="scientific">Pisolithus microcarpus 441</name>
    <dbReference type="NCBI Taxonomy" id="765257"/>
    <lineage>
        <taxon>Eukaryota</taxon>
        <taxon>Fungi</taxon>
        <taxon>Dikarya</taxon>
        <taxon>Basidiomycota</taxon>
        <taxon>Agaricomycotina</taxon>
        <taxon>Agaricomycetes</taxon>
        <taxon>Agaricomycetidae</taxon>
        <taxon>Boletales</taxon>
        <taxon>Sclerodermatineae</taxon>
        <taxon>Pisolithaceae</taxon>
        <taxon>Pisolithus</taxon>
    </lineage>
</organism>
<evidence type="ECO:0000313" key="3">
    <source>
        <dbReference type="Proteomes" id="UP000054018"/>
    </source>
</evidence>
<feature type="non-terminal residue" evidence="2">
    <location>
        <position position="1"/>
    </location>
</feature>
<reference evidence="3" key="2">
    <citation type="submission" date="2015-01" db="EMBL/GenBank/DDBJ databases">
        <title>Evolutionary Origins and Diversification of the Mycorrhizal Mutualists.</title>
        <authorList>
            <consortium name="DOE Joint Genome Institute"/>
            <consortium name="Mycorrhizal Genomics Consortium"/>
            <person name="Kohler A."/>
            <person name="Kuo A."/>
            <person name="Nagy L.G."/>
            <person name="Floudas D."/>
            <person name="Copeland A."/>
            <person name="Barry K.W."/>
            <person name="Cichocki N."/>
            <person name="Veneault-Fourrey C."/>
            <person name="LaButti K."/>
            <person name="Lindquist E.A."/>
            <person name="Lipzen A."/>
            <person name="Lundell T."/>
            <person name="Morin E."/>
            <person name="Murat C."/>
            <person name="Riley R."/>
            <person name="Ohm R."/>
            <person name="Sun H."/>
            <person name="Tunlid A."/>
            <person name="Henrissat B."/>
            <person name="Grigoriev I.V."/>
            <person name="Hibbett D.S."/>
            <person name="Martin F."/>
        </authorList>
    </citation>
    <scope>NUCLEOTIDE SEQUENCE [LARGE SCALE GENOMIC DNA]</scope>
    <source>
        <strain evidence="3">441</strain>
    </source>
</reference>
<dbReference type="HOGENOM" id="CLU_056788_11_1_1"/>
<dbReference type="PANTHER" id="PTHR46564:SF1">
    <property type="entry name" value="TRANSPOSASE"/>
    <property type="match status" value="1"/>
</dbReference>
<dbReference type="InterPro" id="IPR036397">
    <property type="entry name" value="RNaseH_sf"/>
</dbReference>
<feature type="non-terminal residue" evidence="2">
    <location>
        <position position="131"/>
    </location>
</feature>
<dbReference type="Proteomes" id="UP000054018">
    <property type="component" value="Unassembled WGS sequence"/>
</dbReference>
<feature type="domain" description="Tc1-like transposase DDE" evidence="1">
    <location>
        <begin position="28"/>
        <end position="131"/>
    </location>
</feature>
<dbReference type="EMBL" id="KN834116">
    <property type="protein sequence ID" value="KIK12104.1"/>
    <property type="molecule type" value="Genomic_DNA"/>
</dbReference>
<keyword evidence="3" id="KW-1185">Reference proteome</keyword>
<proteinExistence type="predicted"/>
<dbReference type="PANTHER" id="PTHR46564">
    <property type="entry name" value="TRANSPOSASE"/>
    <property type="match status" value="1"/>
</dbReference>
<reference evidence="2 3" key="1">
    <citation type="submission" date="2014-04" db="EMBL/GenBank/DDBJ databases">
        <authorList>
            <consortium name="DOE Joint Genome Institute"/>
            <person name="Kuo A."/>
            <person name="Kohler A."/>
            <person name="Costa M.D."/>
            <person name="Nagy L.G."/>
            <person name="Floudas D."/>
            <person name="Copeland A."/>
            <person name="Barry K.W."/>
            <person name="Cichocki N."/>
            <person name="Veneault-Fourrey C."/>
            <person name="LaButti K."/>
            <person name="Lindquist E.A."/>
            <person name="Lipzen A."/>
            <person name="Lundell T."/>
            <person name="Morin E."/>
            <person name="Murat C."/>
            <person name="Sun H."/>
            <person name="Tunlid A."/>
            <person name="Henrissat B."/>
            <person name="Grigoriev I.V."/>
            <person name="Hibbett D.S."/>
            <person name="Martin F."/>
            <person name="Nordberg H.P."/>
            <person name="Cantor M.N."/>
            <person name="Hua S.X."/>
        </authorList>
    </citation>
    <scope>NUCLEOTIDE SEQUENCE [LARGE SCALE GENOMIC DNA]</scope>
    <source>
        <strain evidence="2 3">441</strain>
    </source>
</reference>
<dbReference type="GO" id="GO:0003676">
    <property type="term" value="F:nucleic acid binding"/>
    <property type="evidence" value="ECO:0007669"/>
    <property type="project" value="InterPro"/>
</dbReference>